<reference evidence="14" key="1">
    <citation type="submission" date="2018-05" db="EMBL/GenBank/DDBJ databases">
        <authorList>
            <person name="Lanie J.A."/>
            <person name="Ng W.-L."/>
            <person name="Kazmierczak K.M."/>
            <person name="Andrzejewski T.M."/>
            <person name="Davidsen T.M."/>
            <person name="Wayne K.J."/>
            <person name="Tettelin H."/>
            <person name="Glass J.I."/>
            <person name="Rusch D."/>
            <person name="Podicherti R."/>
            <person name="Tsui H.-C.T."/>
            <person name="Winkler M.E."/>
        </authorList>
    </citation>
    <scope>NUCLEOTIDE SEQUENCE</scope>
</reference>
<dbReference type="GO" id="GO:0016779">
    <property type="term" value="F:nucleotidyltransferase activity"/>
    <property type="evidence" value="ECO:0007669"/>
    <property type="project" value="UniProtKB-KW"/>
</dbReference>
<evidence type="ECO:0000256" key="2">
    <source>
        <dbReference type="ARBA" id="ARBA00022679"/>
    </source>
</evidence>
<keyword evidence="10" id="KW-0694">RNA-binding</keyword>
<evidence type="ECO:0000256" key="3">
    <source>
        <dbReference type="ARBA" id="ARBA00022694"/>
    </source>
</evidence>
<keyword evidence="5" id="KW-0479">Metal-binding</keyword>
<dbReference type="SUPFAM" id="SSF81301">
    <property type="entry name" value="Nucleotidyltransferase"/>
    <property type="match status" value="1"/>
</dbReference>
<evidence type="ECO:0000259" key="12">
    <source>
        <dbReference type="Pfam" id="PF01966"/>
    </source>
</evidence>
<keyword evidence="6" id="KW-0547">Nucleotide-binding</keyword>
<dbReference type="EMBL" id="UINC01001815">
    <property type="protein sequence ID" value="SUZ89316.1"/>
    <property type="molecule type" value="Genomic_DNA"/>
</dbReference>
<evidence type="ECO:0000313" key="14">
    <source>
        <dbReference type="EMBL" id="SUZ89316.1"/>
    </source>
</evidence>
<dbReference type="PANTHER" id="PTHR47545:SF1">
    <property type="entry name" value="MULTIFUNCTIONAL CCA PROTEIN"/>
    <property type="match status" value="1"/>
</dbReference>
<gene>
    <name evidence="14" type="ORF">METZ01_LOCUS42170</name>
</gene>
<evidence type="ECO:0000256" key="6">
    <source>
        <dbReference type="ARBA" id="ARBA00022741"/>
    </source>
</evidence>
<dbReference type="InterPro" id="IPR002646">
    <property type="entry name" value="PolA_pol_head_dom"/>
</dbReference>
<evidence type="ECO:0008006" key="15">
    <source>
        <dbReference type="Google" id="ProtNLM"/>
    </source>
</evidence>
<dbReference type="InterPro" id="IPR006674">
    <property type="entry name" value="HD_domain"/>
</dbReference>
<keyword evidence="9" id="KW-0460">Magnesium</keyword>
<proteinExistence type="predicted"/>
<dbReference type="Pfam" id="PF01743">
    <property type="entry name" value="PolyA_pol"/>
    <property type="match status" value="1"/>
</dbReference>
<feature type="domain" description="Poly A polymerase head" evidence="11">
    <location>
        <begin position="26"/>
        <end position="152"/>
    </location>
</feature>
<keyword evidence="8" id="KW-0067">ATP-binding</keyword>
<evidence type="ECO:0000259" key="11">
    <source>
        <dbReference type="Pfam" id="PF01743"/>
    </source>
</evidence>
<dbReference type="CDD" id="cd05398">
    <property type="entry name" value="NT_ClassII-CCAase"/>
    <property type="match status" value="1"/>
</dbReference>
<dbReference type="Gene3D" id="3.30.460.10">
    <property type="entry name" value="Beta Polymerase, domain 2"/>
    <property type="match status" value="1"/>
</dbReference>
<dbReference type="GO" id="GO:0046872">
    <property type="term" value="F:metal ion binding"/>
    <property type="evidence" value="ECO:0007669"/>
    <property type="project" value="UniProtKB-KW"/>
</dbReference>
<dbReference type="PANTHER" id="PTHR47545">
    <property type="entry name" value="MULTIFUNCTIONAL CCA PROTEIN"/>
    <property type="match status" value="1"/>
</dbReference>
<dbReference type="SUPFAM" id="SSF81891">
    <property type="entry name" value="Poly A polymerase C-terminal region-like"/>
    <property type="match status" value="1"/>
</dbReference>
<dbReference type="GO" id="GO:0042245">
    <property type="term" value="P:RNA repair"/>
    <property type="evidence" value="ECO:0007669"/>
    <property type="project" value="UniProtKB-KW"/>
</dbReference>
<evidence type="ECO:0000256" key="9">
    <source>
        <dbReference type="ARBA" id="ARBA00022842"/>
    </source>
</evidence>
<evidence type="ECO:0000259" key="13">
    <source>
        <dbReference type="Pfam" id="PF12627"/>
    </source>
</evidence>
<dbReference type="Gene3D" id="1.10.3090.10">
    <property type="entry name" value="cca-adding enzyme, domain 2"/>
    <property type="match status" value="1"/>
</dbReference>
<evidence type="ECO:0000256" key="5">
    <source>
        <dbReference type="ARBA" id="ARBA00022723"/>
    </source>
</evidence>
<dbReference type="AlphaFoldDB" id="A0A381RC15"/>
<comment type="cofactor">
    <cofactor evidence="1">
        <name>Mg(2+)</name>
        <dbReference type="ChEBI" id="CHEBI:18420"/>
    </cofactor>
</comment>
<feature type="domain" description="HD" evidence="12">
    <location>
        <begin position="251"/>
        <end position="374"/>
    </location>
</feature>
<organism evidence="14">
    <name type="scientific">marine metagenome</name>
    <dbReference type="NCBI Taxonomy" id="408172"/>
    <lineage>
        <taxon>unclassified sequences</taxon>
        <taxon>metagenomes</taxon>
        <taxon>ecological metagenomes</taxon>
    </lineage>
</organism>
<dbReference type="InterPro" id="IPR003607">
    <property type="entry name" value="HD/PDEase_dom"/>
</dbReference>
<evidence type="ECO:0000256" key="4">
    <source>
        <dbReference type="ARBA" id="ARBA00022695"/>
    </source>
</evidence>
<sequence>MPLLPAPPELINIVKAIAESKGRSILVGGAVRDHCMGRRISKDLDVEIYGLNPEVLESVLQKFGKIHVVGKSFGVLKLKTSSAEYDFSLPRRESKTGKGHRGFMVTPDSAMSFQESASRRDFTVNSIGYDLLTNKLLDPFDGLVDLKSKILRHVGPAFVDDPLRVLRAMQFSARLEFKIAPETVRLCKKLDLAELSRERIFEEFRKLLLKAQRPSIGLKAAKKLGILAYFPEIKALIGVPQDPEWHPEGDVWTHTLLVLDEAASLRKGDEKQDLVLMFGALCHDFGKPLTTEFLRGRWRSPAHDVDGVDPTKQFLLRLTDDRDLIEQVTTLVKEHLRPVQLFKVREQINSGTIRRLALRVRIPELVLLAKADYLGQAPSKEQRASFEAGDWLLAEAERMEVRDEAPRPLLMGRHLLAMGMSPGPEMGEFLSQAFEKQLNGDLQTEDDAISWAKSNLPTLSGLAH</sequence>
<name>A0A381RC15_9ZZZZ</name>
<dbReference type="GO" id="GO:0008033">
    <property type="term" value="P:tRNA processing"/>
    <property type="evidence" value="ECO:0007669"/>
    <property type="project" value="UniProtKB-KW"/>
</dbReference>
<accession>A0A381RC15</accession>
<evidence type="ECO:0000256" key="1">
    <source>
        <dbReference type="ARBA" id="ARBA00001946"/>
    </source>
</evidence>
<dbReference type="Pfam" id="PF12627">
    <property type="entry name" value="PolyA_pol_RNAbd"/>
    <property type="match status" value="1"/>
</dbReference>
<dbReference type="Pfam" id="PF01966">
    <property type="entry name" value="HD"/>
    <property type="match status" value="1"/>
</dbReference>
<dbReference type="InterPro" id="IPR032828">
    <property type="entry name" value="PolyA_RNA-bd"/>
</dbReference>
<dbReference type="GO" id="GO:0005524">
    <property type="term" value="F:ATP binding"/>
    <property type="evidence" value="ECO:0007669"/>
    <property type="project" value="UniProtKB-KW"/>
</dbReference>
<protein>
    <recommendedName>
        <fullName evidence="15">Polynucleotide adenylyltransferase</fullName>
    </recommendedName>
</protein>
<evidence type="ECO:0000256" key="10">
    <source>
        <dbReference type="ARBA" id="ARBA00022884"/>
    </source>
</evidence>
<dbReference type="InterPro" id="IPR050124">
    <property type="entry name" value="tRNA_CCA-adding_enzyme"/>
</dbReference>
<keyword evidence="3" id="KW-0819">tRNA processing</keyword>
<keyword evidence="2" id="KW-0808">Transferase</keyword>
<dbReference type="InterPro" id="IPR043519">
    <property type="entry name" value="NT_sf"/>
</dbReference>
<feature type="domain" description="tRNA nucleotidyltransferase/poly(A) polymerase RNA and SrmB- binding" evidence="13">
    <location>
        <begin position="177"/>
        <end position="235"/>
    </location>
</feature>
<evidence type="ECO:0000256" key="8">
    <source>
        <dbReference type="ARBA" id="ARBA00022840"/>
    </source>
</evidence>
<keyword evidence="4" id="KW-0548">Nucleotidyltransferase</keyword>
<keyword evidence="7" id="KW-0692">RNA repair</keyword>
<dbReference type="GO" id="GO:0003723">
    <property type="term" value="F:RNA binding"/>
    <property type="evidence" value="ECO:0007669"/>
    <property type="project" value="UniProtKB-KW"/>
</dbReference>
<dbReference type="CDD" id="cd00077">
    <property type="entry name" value="HDc"/>
    <property type="match status" value="1"/>
</dbReference>
<evidence type="ECO:0000256" key="7">
    <source>
        <dbReference type="ARBA" id="ARBA00022800"/>
    </source>
</evidence>